<gene>
    <name evidence="2" type="ORF">SLITO_v1c07800</name>
</gene>
<reference evidence="2 3" key="1">
    <citation type="journal article" date="2015" name="Genome Announc.">
        <title>Complete Genome Sequence of Spiroplasma litorale TN-1T (DSM 21781), a Bacterium Isolated from a Green-Eyed Horsefly (Tabanus nigrovittatus).</title>
        <authorList>
            <person name="Lo W.S."/>
            <person name="Lai Y.C."/>
            <person name="Lien Y.W."/>
            <person name="Wang T.H."/>
            <person name="Kuo C.H."/>
        </authorList>
    </citation>
    <scope>NUCLEOTIDE SEQUENCE [LARGE SCALE GENOMIC DNA]</scope>
    <source>
        <strain evidence="2 3">TN-1</strain>
    </source>
</reference>
<dbReference type="RefSeq" id="WP_075058493.1">
    <property type="nucleotide sequence ID" value="NZ_CP012357.1"/>
</dbReference>
<keyword evidence="3" id="KW-1185">Reference proteome</keyword>
<dbReference type="AlphaFoldDB" id="A0A0K1W2K4"/>
<sequence>MINLSDFSFKVLDFSLPLWVVLLIFLMIGILCIGSYIFILFKKNRKFIYEKEEVSGDEFKRLEKFENLRNDFEIELAKVKKSYRSQKI</sequence>
<evidence type="ECO:0000313" key="2">
    <source>
        <dbReference type="EMBL" id="AKX34403.1"/>
    </source>
</evidence>
<dbReference type="PATRIC" id="fig|216942.3.peg.793"/>
<keyword evidence="1" id="KW-0812">Transmembrane</keyword>
<dbReference type="KEGG" id="sll:SLITO_v1c07800"/>
<protein>
    <recommendedName>
        <fullName evidence="4">TIGR04561 family membrane protein</fullName>
    </recommendedName>
</protein>
<evidence type="ECO:0000313" key="3">
    <source>
        <dbReference type="Proteomes" id="UP000067476"/>
    </source>
</evidence>
<dbReference type="OrthoDB" id="390145at2"/>
<dbReference type="InterPro" id="IPR030825">
    <property type="entry name" value="Integral_membrane"/>
</dbReference>
<evidence type="ECO:0000256" key="1">
    <source>
        <dbReference type="SAM" id="Phobius"/>
    </source>
</evidence>
<dbReference type="EMBL" id="CP012357">
    <property type="protein sequence ID" value="AKX34403.1"/>
    <property type="molecule type" value="Genomic_DNA"/>
</dbReference>
<dbReference type="Proteomes" id="UP000067476">
    <property type="component" value="Chromosome"/>
</dbReference>
<keyword evidence="1" id="KW-0472">Membrane</keyword>
<name>A0A0K1W2K4_9MOLU</name>
<evidence type="ECO:0008006" key="4">
    <source>
        <dbReference type="Google" id="ProtNLM"/>
    </source>
</evidence>
<dbReference type="STRING" id="216942.SLITO_v1c07800"/>
<proteinExistence type="predicted"/>
<accession>A0A0K1W2K4</accession>
<keyword evidence="1" id="KW-1133">Transmembrane helix</keyword>
<feature type="transmembrane region" description="Helical" evidence="1">
    <location>
        <begin position="16"/>
        <end position="41"/>
    </location>
</feature>
<organism evidence="2 3">
    <name type="scientific">Spiroplasma litorale</name>
    <dbReference type="NCBI Taxonomy" id="216942"/>
    <lineage>
        <taxon>Bacteria</taxon>
        <taxon>Bacillati</taxon>
        <taxon>Mycoplasmatota</taxon>
        <taxon>Mollicutes</taxon>
        <taxon>Entomoplasmatales</taxon>
        <taxon>Spiroplasmataceae</taxon>
        <taxon>Spiroplasma</taxon>
    </lineage>
</organism>
<dbReference type="NCBIfam" id="TIGR04561">
    <property type="entry name" value="membra_charge"/>
    <property type="match status" value="1"/>
</dbReference>